<comment type="similarity">
    <text evidence="1">Belongs to the bacterial solute-binding protein 8 family.</text>
</comment>
<proteinExistence type="inferred from homology"/>
<feature type="chain" id="PRO_5011449623" evidence="4">
    <location>
        <begin position="23"/>
        <end position="328"/>
    </location>
</feature>
<evidence type="ECO:0000256" key="1">
    <source>
        <dbReference type="ARBA" id="ARBA00008814"/>
    </source>
</evidence>
<dbReference type="PANTHER" id="PTHR30535">
    <property type="entry name" value="VITAMIN B12-BINDING PROTEIN"/>
    <property type="match status" value="1"/>
</dbReference>
<evidence type="ECO:0000313" key="6">
    <source>
        <dbReference type="EMBL" id="SDH09437.1"/>
    </source>
</evidence>
<dbReference type="SUPFAM" id="SSF53807">
    <property type="entry name" value="Helical backbone' metal receptor"/>
    <property type="match status" value="1"/>
</dbReference>
<sequence length="328" mass="35967">MKKRLSLVLVALLSFLYVTACATGEETEQAENTPAQEDVSKEQTEGAFPVTLTDGLGEELVIEEKPERIVSLIPSNTEIAFALGLNDEIVGVTDYCNYPEEAAEKQSVGGMDFDMETLLALEPDLVLAHASSGHAGEEGFEQIKEAGIDVLVVNDAASFDDAYDSMKMIGKATGTEQKAEEIIADMKKDAAEIEEKAENIDTEEQKSVWVEIQPPPEIYTTGQGTFIHEMLETINAKNAAGSEEGWIPYSEEEAVNLQSDVIVTTYGYYVDNPSAEIKERAAWQEVPAVANGEVYDIHNDMVSRPGPRLTEGMQQLAELVYPDVFKEE</sequence>
<evidence type="ECO:0000256" key="4">
    <source>
        <dbReference type="SAM" id="SignalP"/>
    </source>
</evidence>
<dbReference type="STRING" id="568899.SAMN05192534_101592"/>
<dbReference type="GO" id="GO:0071281">
    <property type="term" value="P:cellular response to iron ion"/>
    <property type="evidence" value="ECO:0007669"/>
    <property type="project" value="TreeGrafter"/>
</dbReference>
<protein>
    <submittedName>
        <fullName evidence="6">Iron complex transport system substrate-binding protein</fullName>
    </submittedName>
</protein>
<feature type="domain" description="Fe/B12 periplasmic-binding" evidence="5">
    <location>
        <begin position="68"/>
        <end position="324"/>
    </location>
</feature>
<dbReference type="NCBIfam" id="NF038402">
    <property type="entry name" value="TroA_like"/>
    <property type="match status" value="1"/>
</dbReference>
<dbReference type="EMBL" id="FNDK01000001">
    <property type="protein sequence ID" value="SDH09437.1"/>
    <property type="molecule type" value="Genomic_DNA"/>
</dbReference>
<name>A0A1G7ZLH1_9BACI</name>
<gene>
    <name evidence="6" type="ORF">SAMN05192534_101592</name>
</gene>
<keyword evidence="2 4" id="KW-0732">Signal</keyword>
<accession>A0A1G7ZLH1</accession>
<evidence type="ECO:0000313" key="7">
    <source>
        <dbReference type="Proteomes" id="UP000199163"/>
    </source>
</evidence>
<evidence type="ECO:0000259" key="5">
    <source>
        <dbReference type="PROSITE" id="PS50983"/>
    </source>
</evidence>
<organism evidence="6 7">
    <name type="scientific">Alteribacillus persepolensis</name>
    <dbReference type="NCBI Taxonomy" id="568899"/>
    <lineage>
        <taxon>Bacteria</taxon>
        <taxon>Bacillati</taxon>
        <taxon>Bacillota</taxon>
        <taxon>Bacilli</taxon>
        <taxon>Bacillales</taxon>
        <taxon>Bacillaceae</taxon>
        <taxon>Alteribacillus</taxon>
    </lineage>
</organism>
<dbReference type="AlphaFoldDB" id="A0A1G7ZLH1"/>
<keyword evidence="7" id="KW-1185">Reference proteome</keyword>
<dbReference type="CDD" id="cd01143">
    <property type="entry name" value="YvrC"/>
    <property type="match status" value="1"/>
</dbReference>
<dbReference type="InterPro" id="IPR050902">
    <property type="entry name" value="ABC_Transporter_SBP"/>
</dbReference>
<reference evidence="6 7" key="1">
    <citation type="submission" date="2016-10" db="EMBL/GenBank/DDBJ databases">
        <authorList>
            <person name="de Groot N.N."/>
        </authorList>
    </citation>
    <scope>NUCLEOTIDE SEQUENCE [LARGE SCALE GENOMIC DNA]</scope>
    <source>
        <strain evidence="6 7">DSM 21632</strain>
    </source>
</reference>
<feature type="signal peptide" evidence="4">
    <location>
        <begin position="1"/>
        <end position="22"/>
    </location>
</feature>
<dbReference type="InterPro" id="IPR002491">
    <property type="entry name" value="ABC_transptr_periplasmic_BD"/>
</dbReference>
<evidence type="ECO:0000256" key="2">
    <source>
        <dbReference type="ARBA" id="ARBA00022729"/>
    </source>
</evidence>
<dbReference type="InterPro" id="IPR054828">
    <property type="entry name" value="Vit_B12_bind_prot"/>
</dbReference>
<dbReference type="PROSITE" id="PS50983">
    <property type="entry name" value="FE_B12_PBP"/>
    <property type="match status" value="1"/>
</dbReference>
<dbReference type="PANTHER" id="PTHR30535:SF34">
    <property type="entry name" value="MOLYBDATE-BINDING PROTEIN MOLA"/>
    <property type="match status" value="1"/>
</dbReference>
<dbReference type="OrthoDB" id="9816357at2"/>
<dbReference type="Gene3D" id="3.40.50.1980">
    <property type="entry name" value="Nitrogenase molybdenum iron protein domain"/>
    <property type="match status" value="2"/>
</dbReference>
<feature type="coiled-coil region" evidence="3">
    <location>
        <begin position="176"/>
        <end position="206"/>
    </location>
</feature>
<dbReference type="Proteomes" id="UP000199163">
    <property type="component" value="Unassembled WGS sequence"/>
</dbReference>
<keyword evidence="3" id="KW-0175">Coiled coil</keyword>
<evidence type="ECO:0000256" key="3">
    <source>
        <dbReference type="SAM" id="Coils"/>
    </source>
</evidence>
<dbReference type="Pfam" id="PF01497">
    <property type="entry name" value="Peripla_BP_2"/>
    <property type="match status" value="1"/>
</dbReference>
<dbReference type="RefSeq" id="WP_091271001.1">
    <property type="nucleotide sequence ID" value="NZ_FNDK01000001.1"/>
</dbReference>